<dbReference type="InterPro" id="IPR001539">
    <property type="entry name" value="Peptidase_U32"/>
</dbReference>
<sequence length="745" mass="85459">MSELLAPAGNMEALIAAVSNGANAIYLGMNRFGARAYANNFSFEELEEAIHYCHLRNVKIYVTMNTIVFDNELEDAYKQIDILYNLGVDGLIIQDLAIFSYVVENYPLLEAHTSTQMGIDDKEGTLLLKELGAKRVVLSREVPIEKIKEIKKECKIPLEIFVHGALCVSYSGGCYMSGLIGYRSGNRGRCVGSCRKPYELINTTQNESLGTSYILSMKDLKTLENINELKVADSLKVEGRMKEPVYVANIIKTYRDALDGKLLKGEEFNLTKTFNRTFTKGYIFHEDKKNIANIDKPNNYGYLIGYVSGKKNGYYEITLSMPVTQGDIIRIDHLGIDVNLSLTKIFDANENLISKADKKFYIQIKEKLFTSDKVYKTKDILFTEELEKSYPKEYKRFPLHITVYGNPNEPLTIIAECEGKTVSYTTDYKLDKALSRPTDYNSFLKQLSKLNDSIYSLASLEFNAYDIFLPVGKINDLRRIIVNLMDNERLSKRTPVLKKEIPFEKIDFKQEKNISVFCTTEEQYKACKDLGIDIIYYNNYIRRNEVTYKDMDGEVLVGGYGGIYHYRGKNKITSDFTMNVVNYKSVYILHKLGINRVCLSLEINKNQIDDLVNDYYKNIGGYPNLEMIVYGHSLMMFTHYCPLKVKGQCGKCRENKYILKDEFGEFPIINHKDCTTTILNGKTLNLMDELDSIPYINTYRIQLTIEDYDESVKIINTLKNKLNGDTTKTFNKELETRGHFNKEIL</sequence>
<dbReference type="PANTHER" id="PTHR30217">
    <property type="entry name" value="PEPTIDASE U32 FAMILY"/>
    <property type="match status" value="1"/>
</dbReference>
<feature type="domain" description="Peptidase U32 collagenase" evidence="1">
    <location>
        <begin position="374"/>
        <end position="489"/>
    </location>
</feature>
<dbReference type="GO" id="GO:0008233">
    <property type="term" value="F:peptidase activity"/>
    <property type="evidence" value="ECO:0007669"/>
    <property type="project" value="UniProtKB-KW"/>
</dbReference>
<dbReference type="Proteomes" id="UP000266506">
    <property type="component" value="Unassembled WGS sequence"/>
</dbReference>
<name>A0A397RYT7_9MOLU</name>
<evidence type="ECO:0000313" key="2">
    <source>
        <dbReference type="EMBL" id="RIA75561.1"/>
    </source>
</evidence>
<dbReference type="AlphaFoldDB" id="A0A397RYT7"/>
<dbReference type="InParanoid" id="A0A397RYT7"/>
<dbReference type="OrthoDB" id="9807498at2"/>
<dbReference type="Pfam" id="PF01136">
    <property type="entry name" value="Peptidase_U32"/>
    <property type="match status" value="2"/>
</dbReference>
<comment type="caution">
    <text evidence="2">The sequence shown here is derived from an EMBL/GenBank/DDBJ whole genome shotgun (WGS) entry which is preliminary data.</text>
</comment>
<dbReference type="InterPro" id="IPR020988">
    <property type="entry name" value="Pept_U32_collagenase"/>
</dbReference>
<dbReference type="SUPFAM" id="SSF51395">
    <property type="entry name" value="FMN-linked oxidoreductases"/>
    <property type="match status" value="1"/>
</dbReference>
<evidence type="ECO:0000259" key="1">
    <source>
        <dbReference type="Pfam" id="PF12392"/>
    </source>
</evidence>
<accession>A0A397RYT7</accession>
<keyword evidence="2" id="KW-0378">Hydrolase</keyword>
<dbReference type="InterPro" id="IPR051454">
    <property type="entry name" value="RNA/ubiquinone_mod_enzymes"/>
</dbReference>
<dbReference type="GO" id="GO:0006508">
    <property type="term" value="P:proteolysis"/>
    <property type="evidence" value="ECO:0007669"/>
    <property type="project" value="UniProtKB-KW"/>
</dbReference>
<gene>
    <name evidence="2" type="ORF">EI71_01380</name>
</gene>
<dbReference type="Pfam" id="PF12392">
    <property type="entry name" value="DUF3656"/>
    <property type="match status" value="1"/>
</dbReference>
<protein>
    <submittedName>
        <fullName evidence="2">Putative protease</fullName>
    </submittedName>
</protein>
<proteinExistence type="predicted"/>
<evidence type="ECO:0000313" key="3">
    <source>
        <dbReference type="Proteomes" id="UP000266506"/>
    </source>
</evidence>
<dbReference type="EMBL" id="QXEV01000016">
    <property type="protein sequence ID" value="RIA75561.1"/>
    <property type="molecule type" value="Genomic_DNA"/>
</dbReference>
<dbReference type="PROSITE" id="PS01276">
    <property type="entry name" value="PEPTIDASE_U32"/>
    <property type="match status" value="1"/>
</dbReference>
<dbReference type="PANTHER" id="PTHR30217:SF10">
    <property type="entry name" value="23S RRNA 5-HYDROXYCYTIDINE C2501 SYNTHASE"/>
    <property type="match status" value="1"/>
</dbReference>
<dbReference type="RefSeq" id="WP_119016508.1">
    <property type="nucleotide sequence ID" value="NZ_QXEV01000016.1"/>
</dbReference>
<keyword evidence="3" id="KW-1185">Reference proteome</keyword>
<keyword evidence="2" id="KW-0645">Protease</keyword>
<organism evidence="2 3">
    <name type="scientific">Anaeroplasma bactoclasticum</name>
    <dbReference type="NCBI Taxonomy" id="2088"/>
    <lineage>
        <taxon>Bacteria</taxon>
        <taxon>Bacillati</taxon>
        <taxon>Mycoplasmatota</taxon>
        <taxon>Mollicutes</taxon>
        <taxon>Anaeroplasmatales</taxon>
        <taxon>Anaeroplasmataceae</taxon>
        <taxon>Anaeroplasma</taxon>
    </lineage>
</organism>
<reference evidence="2 3" key="1">
    <citation type="submission" date="2018-08" db="EMBL/GenBank/DDBJ databases">
        <title>Genomic Encyclopedia of Archaeal and Bacterial Type Strains, Phase II (KMG-II): from individual species to whole genera.</title>
        <authorList>
            <person name="Goeker M."/>
        </authorList>
    </citation>
    <scope>NUCLEOTIDE SEQUENCE [LARGE SCALE GENOMIC DNA]</scope>
    <source>
        <strain evidence="2 3">ATCC 27112</strain>
    </source>
</reference>